<proteinExistence type="predicted"/>
<reference evidence="3 4" key="1">
    <citation type="journal article" date="2017" name="ISME J.">
        <title>Genome of 'Ca. Desulfovibrio trichonymphae', an H2-oxidizing bacterium in a tripartite symbiotic system within a protist cell in the termite gut.</title>
        <authorList>
            <person name="Kuwahara H."/>
            <person name="Yuki M."/>
            <person name="Izawa K."/>
            <person name="Ohkuma M."/>
            <person name="Hongoh Y."/>
        </authorList>
    </citation>
    <scope>NUCLEOTIDE SEQUENCE [LARGE SCALE GENOMIC DNA]</scope>
    <source>
        <strain evidence="3 4">Rs-N31</strain>
    </source>
</reference>
<dbReference type="OrthoDB" id="5460391at2"/>
<gene>
    <name evidence="3" type="ORF">RSDT_0984</name>
</gene>
<accession>A0A1J1E4W4</accession>
<evidence type="ECO:0000313" key="4">
    <source>
        <dbReference type="Proteomes" id="UP000242645"/>
    </source>
</evidence>
<evidence type="ECO:0000256" key="2">
    <source>
        <dbReference type="SAM" id="SignalP"/>
    </source>
</evidence>
<dbReference type="Proteomes" id="UP000242645">
    <property type="component" value="Chromosome"/>
</dbReference>
<dbReference type="RefSeq" id="WP_096400085.1">
    <property type="nucleotide sequence ID" value="NZ_AP017368.1"/>
</dbReference>
<sequence>MRNFLFLILLSFALVTGCVSSGANDADAPKTAAALGSAAVKPTPAPETPPKAHKATKTSAKTEAEIRAALEVTAHKLTAQAARTVMPHKSSKEVKMEGEEYVAAYIEVDIVNVAMEMRPGTNAGHYVGAIRYQENIYECRGPNKNAALSAPCKQVGKRNITELINFDGKTWQF</sequence>
<name>A0A1J1E4W4_9BACT</name>
<keyword evidence="2" id="KW-0732">Signal</keyword>
<dbReference type="AlphaFoldDB" id="A0A1J1E4W4"/>
<keyword evidence="4" id="KW-1185">Reference proteome</keyword>
<dbReference type="KEGG" id="dtr:RSDT_0984"/>
<feature type="signal peptide" evidence="2">
    <location>
        <begin position="1"/>
        <end position="25"/>
    </location>
</feature>
<evidence type="ECO:0000256" key="1">
    <source>
        <dbReference type="SAM" id="MobiDB-lite"/>
    </source>
</evidence>
<protein>
    <recommendedName>
        <fullName evidence="5">Lipoprotein</fullName>
    </recommendedName>
</protein>
<evidence type="ECO:0008006" key="5">
    <source>
        <dbReference type="Google" id="ProtNLM"/>
    </source>
</evidence>
<evidence type="ECO:0000313" key="3">
    <source>
        <dbReference type="EMBL" id="BAV92496.1"/>
    </source>
</evidence>
<dbReference type="PROSITE" id="PS51257">
    <property type="entry name" value="PROKAR_LIPOPROTEIN"/>
    <property type="match status" value="1"/>
</dbReference>
<feature type="region of interest" description="Disordered" evidence="1">
    <location>
        <begin position="35"/>
        <end position="59"/>
    </location>
</feature>
<feature type="chain" id="PRO_5009618683" description="Lipoprotein" evidence="2">
    <location>
        <begin position="26"/>
        <end position="173"/>
    </location>
</feature>
<organism evidence="3 4">
    <name type="scientific">Candidatus Desulfovibrio trichonymphae</name>
    <dbReference type="NCBI Taxonomy" id="1725232"/>
    <lineage>
        <taxon>Bacteria</taxon>
        <taxon>Pseudomonadati</taxon>
        <taxon>Thermodesulfobacteriota</taxon>
        <taxon>Desulfovibrionia</taxon>
        <taxon>Desulfovibrionales</taxon>
        <taxon>Desulfovibrionaceae</taxon>
        <taxon>Desulfovibrio</taxon>
    </lineage>
</organism>
<dbReference type="EMBL" id="AP017368">
    <property type="protein sequence ID" value="BAV92496.1"/>
    <property type="molecule type" value="Genomic_DNA"/>
</dbReference>